<sequence length="121" mass="13943">IIEYENRKADLDLYMCAAVTDLLIDRTTLQNLGVIHEDFPRPLDIRTVDSAPENPTREEIECFQATLIKEYEDVFDTKPLKPMKGKKVHIELKGDATPSAITCPRKLPFAWRNQVKQELDD</sequence>
<name>A0A0A9Y815_LYGHE</name>
<protein>
    <submittedName>
        <fullName evidence="1">Putative E3 ubiquitin-protein ligase ARI12</fullName>
    </submittedName>
</protein>
<evidence type="ECO:0000313" key="1">
    <source>
        <dbReference type="EMBL" id="JAG25660.1"/>
    </source>
</evidence>
<reference evidence="1" key="1">
    <citation type="journal article" date="2014" name="PLoS ONE">
        <title>Transcriptome-Based Identification of ABC Transporters in the Western Tarnished Plant Bug Lygus hesperus.</title>
        <authorList>
            <person name="Hull J.J."/>
            <person name="Chaney K."/>
            <person name="Geib S.M."/>
            <person name="Fabrick J.A."/>
            <person name="Brent C.S."/>
            <person name="Walsh D."/>
            <person name="Lavine L.C."/>
        </authorList>
    </citation>
    <scope>NUCLEOTIDE SEQUENCE</scope>
</reference>
<dbReference type="EMBL" id="GBHO01017944">
    <property type="protein sequence ID" value="JAG25660.1"/>
    <property type="molecule type" value="Transcribed_RNA"/>
</dbReference>
<dbReference type="AlphaFoldDB" id="A0A0A9Y815"/>
<reference evidence="1" key="2">
    <citation type="submission" date="2014-07" db="EMBL/GenBank/DDBJ databases">
        <authorList>
            <person name="Hull J."/>
        </authorList>
    </citation>
    <scope>NUCLEOTIDE SEQUENCE</scope>
</reference>
<accession>A0A0A9Y815</accession>
<proteinExistence type="predicted"/>
<gene>
    <name evidence="1" type="primary">ARI12</name>
    <name evidence="1" type="ORF">CM83_104110</name>
</gene>
<organism evidence="1">
    <name type="scientific">Lygus hesperus</name>
    <name type="common">Western plant bug</name>
    <dbReference type="NCBI Taxonomy" id="30085"/>
    <lineage>
        <taxon>Eukaryota</taxon>
        <taxon>Metazoa</taxon>
        <taxon>Ecdysozoa</taxon>
        <taxon>Arthropoda</taxon>
        <taxon>Hexapoda</taxon>
        <taxon>Insecta</taxon>
        <taxon>Pterygota</taxon>
        <taxon>Neoptera</taxon>
        <taxon>Paraneoptera</taxon>
        <taxon>Hemiptera</taxon>
        <taxon>Heteroptera</taxon>
        <taxon>Panheteroptera</taxon>
        <taxon>Cimicomorpha</taxon>
        <taxon>Miridae</taxon>
        <taxon>Mirini</taxon>
        <taxon>Lygus</taxon>
    </lineage>
</organism>
<feature type="non-terminal residue" evidence="1">
    <location>
        <position position="1"/>
    </location>
</feature>